<dbReference type="PANTHER" id="PTHR23023">
    <property type="entry name" value="DIMETHYLANILINE MONOOXYGENASE"/>
    <property type="match status" value="1"/>
</dbReference>
<dbReference type="Pfam" id="PF19834">
    <property type="entry name" value="DUF6314"/>
    <property type="match status" value="1"/>
</dbReference>
<feature type="domain" description="DUF6314" evidence="5">
    <location>
        <begin position="575"/>
        <end position="737"/>
    </location>
</feature>
<dbReference type="EMBL" id="MU006566">
    <property type="protein sequence ID" value="KAF2749348.1"/>
    <property type="molecule type" value="Genomic_DNA"/>
</dbReference>
<dbReference type="AlphaFoldDB" id="A0A6A6VFF2"/>
<keyword evidence="2" id="KW-0274">FAD</keyword>
<evidence type="ECO:0000259" key="4">
    <source>
        <dbReference type="Pfam" id="PF07992"/>
    </source>
</evidence>
<dbReference type="PRINTS" id="PR00368">
    <property type="entry name" value="FADPNR"/>
</dbReference>
<protein>
    <submittedName>
        <fullName evidence="6">Uncharacterized protein</fullName>
    </submittedName>
</protein>
<sequence length="743" mass="83105">MKSVLIVGAGPAGLVAAKTLLQRPGTPFRVTIFESAERVGGMWATAKGQEGVKCDPTMRTNLSRFTVGFSDFSWRSFKTQDDSTTPMFPKAYQVGQYLEEYTRRFVFGATIALNREVTSAKLEGQPRTWRVSSFDKGERTTHEDSFDYLIVASGFFAEPDLRSFDKSSSSTQIQHSSKFRSAQSLTNGRPGNIVVVGGGMSGSEAAATAALELSNAKYATGEQKRGWAESKVYHVFDRPFYCVPRYIPRNPYNAARQDYRLAPDFLPLDLVFYDLSRRGRGIINASNGIVPPEKALKGHEFLRSVIGGDQRELGHTELVYNHGQTGYPAYTGISDTYAEFVRSGIIVPWSGRVDTIAEDNEQARVQLLAYSAWSTTLPTLDVGRDVENVVGIVAATGFKVNLDYLDPAVRQALGHDPSCQRVPLCLTRGSIFEPKVPEIAFVGFYEGPYWGVMELQAQLIAQQWSGDAASDSPIFTDTTESQAIRTALKAGDFAHVPQFWMPDYIGMMEEFSRTAHIQRDDSLFPAQTGPVFPARYPTTDSQQSDSQDVIREVHSLVDDSNPSTRFVAAATFRAMQGSWTLRRKIDSRNDTYVGGTFKGTAHFHPRYPTAPTFSAEYLYIEEGTFTIDDWGAFPATRRYVYRYNENTDKISTWFVQEDGVSAERLFNELVFRKPVKADGSEDPEKGWLAFSEHWCSPDTYKSSCEFRFRGASLPTFGITYVVEGPKKDYTHESWYERLPPGGR</sequence>
<evidence type="ECO:0000313" key="6">
    <source>
        <dbReference type="EMBL" id="KAF2749348.1"/>
    </source>
</evidence>
<dbReference type="InterPro" id="IPR036188">
    <property type="entry name" value="FAD/NAD-bd_sf"/>
</dbReference>
<keyword evidence="1" id="KW-0285">Flavoprotein</keyword>
<dbReference type="SUPFAM" id="SSF51905">
    <property type="entry name" value="FAD/NAD(P)-binding domain"/>
    <property type="match status" value="1"/>
</dbReference>
<gene>
    <name evidence="6" type="ORF">M011DRAFT_493076</name>
</gene>
<dbReference type="OrthoDB" id="66881at2759"/>
<organism evidence="6 7">
    <name type="scientific">Sporormia fimetaria CBS 119925</name>
    <dbReference type="NCBI Taxonomy" id="1340428"/>
    <lineage>
        <taxon>Eukaryota</taxon>
        <taxon>Fungi</taxon>
        <taxon>Dikarya</taxon>
        <taxon>Ascomycota</taxon>
        <taxon>Pezizomycotina</taxon>
        <taxon>Dothideomycetes</taxon>
        <taxon>Pleosporomycetidae</taxon>
        <taxon>Pleosporales</taxon>
        <taxon>Sporormiaceae</taxon>
        <taxon>Sporormia</taxon>
    </lineage>
</organism>
<proteinExistence type="predicted"/>
<name>A0A6A6VFF2_9PLEO</name>
<dbReference type="Gene3D" id="3.50.50.60">
    <property type="entry name" value="FAD/NAD(P)-binding domain"/>
    <property type="match status" value="1"/>
</dbReference>
<evidence type="ECO:0000256" key="1">
    <source>
        <dbReference type="ARBA" id="ARBA00022630"/>
    </source>
</evidence>
<evidence type="ECO:0000259" key="5">
    <source>
        <dbReference type="Pfam" id="PF19834"/>
    </source>
</evidence>
<feature type="domain" description="FAD/NAD(P)-binding" evidence="4">
    <location>
        <begin position="3"/>
        <end position="210"/>
    </location>
</feature>
<keyword evidence="7" id="KW-1185">Reference proteome</keyword>
<dbReference type="InterPro" id="IPR023753">
    <property type="entry name" value="FAD/NAD-binding_dom"/>
</dbReference>
<keyword evidence="3" id="KW-0560">Oxidoreductase</keyword>
<accession>A0A6A6VFF2</accession>
<dbReference type="Proteomes" id="UP000799440">
    <property type="component" value="Unassembled WGS sequence"/>
</dbReference>
<dbReference type="InterPro" id="IPR050346">
    <property type="entry name" value="FMO-like"/>
</dbReference>
<evidence type="ECO:0000256" key="3">
    <source>
        <dbReference type="ARBA" id="ARBA00023002"/>
    </source>
</evidence>
<reference evidence="6" key="1">
    <citation type="journal article" date="2020" name="Stud. Mycol.">
        <title>101 Dothideomycetes genomes: a test case for predicting lifestyles and emergence of pathogens.</title>
        <authorList>
            <person name="Haridas S."/>
            <person name="Albert R."/>
            <person name="Binder M."/>
            <person name="Bloem J."/>
            <person name="Labutti K."/>
            <person name="Salamov A."/>
            <person name="Andreopoulos B."/>
            <person name="Baker S."/>
            <person name="Barry K."/>
            <person name="Bills G."/>
            <person name="Bluhm B."/>
            <person name="Cannon C."/>
            <person name="Castanera R."/>
            <person name="Culley D."/>
            <person name="Daum C."/>
            <person name="Ezra D."/>
            <person name="Gonzalez J."/>
            <person name="Henrissat B."/>
            <person name="Kuo A."/>
            <person name="Liang C."/>
            <person name="Lipzen A."/>
            <person name="Lutzoni F."/>
            <person name="Magnuson J."/>
            <person name="Mondo S."/>
            <person name="Nolan M."/>
            <person name="Ohm R."/>
            <person name="Pangilinan J."/>
            <person name="Park H.-J."/>
            <person name="Ramirez L."/>
            <person name="Alfaro M."/>
            <person name="Sun H."/>
            <person name="Tritt A."/>
            <person name="Yoshinaga Y."/>
            <person name="Zwiers L.-H."/>
            <person name="Turgeon B."/>
            <person name="Goodwin S."/>
            <person name="Spatafora J."/>
            <person name="Crous P."/>
            <person name="Grigoriev I."/>
        </authorList>
    </citation>
    <scope>NUCLEOTIDE SEQUENCE</scope>
    <source>
        <strain evidence="6">CBS 119925</strain>
    </source>
</reference>
<evidence type="ECO:0000256" key="2">
    <source>
        <dbReference type="ARBA" id="ARBA00022827"/>
    </source>
</evidence>
<dbReference type="Pfam" id="PF07992">
    <property type="entry name" value="Pyr_redox_2"/>
    <property type="match status" value="1"/>
</dbReference>
<dbReference type="GO" id="GO:0016491">
    <property type="term" value="F:oxidoreductase activity"/>
    <property type="evidence" value="ECO:0007669"/>
    <property type="project" value="UniProtKB-KW"/>
</dbReference>
<dbReference type="InterPro" id="IPR045632">
    <property type="entry name" value="DUF6314"/>
</dbReference>
<evidence type="ECO:0000313" key="7">
    <source>
        <dbReference type="Proteomes" id="UP000799440"/>
    </source>
</evidence>